<keyword evidence="1" id="KW-0812">Transmembrane</keyword>
<name>A0A0F4ZHF4_9PEZI</name>
<gene>
    <name evidence="2" type="ORF">TD95_002374</name>
</gene>
<reference evidence="2 3" key="1">
    <citation type="submission" date="2015-03" db="EMBL/GenBank/DDBJ databases">
        <authorList>
            <person name="Radwan O."/>
            <person name="Al-Naeli F.A."/>
            <person name="Rendon G.A."/>
            <person name="Fields C."/>
        </authorList>
    </citation>
    <scope>NUCLEOTIDE SEQUENCE [LARGE SCALE GENOMIC DNA]</scope>
    <source>
        <strain evidence="2">CR-DP1</strain>
    </source>
</reference>
<dbReference type="EMBL" id="LAEV01000900">
    <property type="protein sequence ID" value="KKA29308.1"/>
    <property type="molecule type" value="Genomic_DNA"/>
</dbReference>
<dbReference type="OrthoDB" id="2596908at2759"/>
<sequence>MAFVAASISGIRAQSPLGMSSDGILRIDAAEALDQDYSVIMNLRAEWSSNISDSSSSIAGVSSKAADDSTNANVSAMSLSEVPLNPDGSINLEAWNNQTEAACQKALDSISVASNPSGTAICYNLPALNASSGVFQADLRLYKISDPSGSFAAVSPSNIQVQLSYNGASVSSVNSNSSSAASQHSSASTVAAASLPPLSKRDFGIQRRENGVPMLKQYMLVGQIDPAMMSGNSSMAALEALVMPTLTLSAVGSAGSIKTNVSSNEAVFVSGIFSREVVMSALAIATWASDEINAELANGTVAFVLPGQQLMIYPIGIIVTGMWCIIGFIAYGIGTYDRFMYATNYRRQLAASGPIAKTF</sequence>
<keyword evidence="3" id="KW-1185">Reference proteome</keyword>
<keyword evidence="1" id="KW-1133">Transmembrane helix</keyword>
<organism evidence="2 3">
    <name type="scientific">Thielaviopsis punctulata</name>
    <dbReference type="NCBI Taxonomy" id="72032"/>
    <lineage>
        <taxon>Eukaryota</taxon>
        <taxon>Fungi</taxon>
        <taxon>Dikarya</taxon>
        <taxon>Ascomycota</taxon>
        <taxon>Pezizomycotina</taxon>
        <taxon>Sordariomycetes</taxon>
        <taxon>Hypocreomycetidae</taxon>
        <taxon>Microascales</taxon>
        <taxon>Ceratocystidaceae</taxon>
        <taxon>Thielaviopsis</taxon>
    </lineage>
</organism>
<dbReference type="Proteomes" id="UP000033483">
    <property type="component" value="Unassembled WGS sequence"/>
</dbReference>
<accession>A0A0F4ZHF4</accession>
<protein>
    <submittedName>
        <fullName evidence="2">Uncharacterized protein</fullName>
    </submittedName>
</protein>
<evidence type="ECO:0000256" key="1">
    <source>
        <dbReference type="SAM" id="Phobius"/>
    </source>
</evidence>
<proteinExistence type="predicted"/>
<feature type="transmembrane region" description="Helical" evidence="1">
    <location>
        <begin position="310"/>
        <end position="333"/>
    </location>
</feature>
<dbReference type="AlphaFoldDB" id="A0A0F4ZHF4"/>
<evidence type="ECO:0000313" key="2">
    <source>
        <dbReference type="EMBL" id="KKA29308.1"/>
    </source>
</evidence>
<keyword evidence="1" id="KW-0472">Membrane</keyword>
<evidence type="ECO:0000313" key="3">
    <source>
        <dbReference type="Proteomes" id="UP000033483"/>
    </source>
</evidence>
<comment type="caution">
    <text evidence="2">The sequence shown here is derived from an EMBL/GenBank/DDBJ whole genome shotgun (WGS) entry which is preliminary data.</text>
</comment>